<dbReference type="Gene3D" id="3.20.20.80">
    <property type="entry name" value="Glycosidases"/>
    <property type="match status" value="1"/>
</dbReference>
<evidence type="ECO:0000256" key="1">
    <source>
        <dbReference type="ARBA" id="ARBA00022801"/>
    </source>
</evidence>
<organism evidence="5 6">
    <name type="scientific">Adhaeretor mobilis</name>
    <dbReference type="NCBI Taxonomy" id="1930276"/>
    <lineage>
        <taxon>Bacteria</taxon>
        <taxon>Pseudomonadati</taxon>
        <taxon>Planctomycetota</taxon>
        <taxon>Planctomycetia</taxon>
        <taxon>Pirellulales</taxon>
        <taxon>Lacipirellulaceae</taxon>
        <taxon>Adhaeretor</taxon>
    </lineage>
</organism>
<keyword evidence="3" id="KW-0624">Polysaccharide degradation</keyword>
<dbReference type="EMBL" id="CP036263">
    <property type="protein sequence ID" value="QDT00639.1"/>
    <property type="molecule type" value="Genomic_DNA"/>
</dbReference>
<evidence type="ECO:0000259" key="4">
    <source>
        <dbReference type="Pfam" id="PF00331"/>
    </source>
</evidence>
<evidence type="ECO:0000313" key="6">
    <source>
        <dbReference type="Proteomes" id="UP000319852"/>
    </source>
</evidence>
<dbReference type="GO" id="GO:0000272">
    <property type="term" value="P:polysaccharide catabolic process"/>
    <property type="evidence" value="ECO:0007669"/>
    <property type="project" value="UniProtKB-KW"/>
</dbReference>
<reference evidence="5 6" key="1">
    <citation type="submission" date="2019-02" db="EMBL/GenBank/DDBJ databases">
        <title>Deep-cultivation of Planctomycetes and their phenomic and genomic characterization uncovers novel biology.</title>
        <authorList>
            <person name="Wiegand S."/>
            <person name="Jogler M."/>
            <person name="Boedeker C."/>
            <person name="Pinto D."/>
            <person name="Vollmers J."/>
            <person name="Rivas-Marin E."/>
            <person name="Kohn T."/>
            <person name="Peeters S.H."/>
            <person name="Heuer A."/>
            <person name="Rast P."/>
            <person name="Oberbeckmann S."/>
            <person name="Bunk B."/>
            <person name="Jeske O."/>
            <person name="Meyerdierks A."/>
            <person name="Storesund J.E."/>
            <person name="Kallscheuer N."/>
            <person name="Luecker S."/>
            <person name="Lage O.M."/>
            <person name="Pohl T."/>
            <person name="Merkel B.J."/>
            <person name="Hornburger P."/>
            <person name="Mueller R.-W."/>
            <person name="Bruemmer F."/>
            <person name="Labrenz M."/>
            <person name="Spormann A.M."/>
            <person name="Op den Camp H."/>
            <person name="Overmann J."/>
            <person name="Amann R."/>
            <person name="Jetten M.S.M."/>
            <person name="Mascher T."/>
            <person name="Medema M.H."/>
            <person name="Devos D.P."/>
            <person name="Kaster A.-K."/>
            <person name="Ovreas L."/>
            <person name="Rohde M."/>
            <person name="Galperin M.Y."/>
            <person name="Jogler C."/>
        </authorList>
    </citation>
    <scope>NUCLEOTIDE SEQUENCE [LARGE SCALE GENOMIC DNA]</scope>
    <source>
        <strain evidence="5 6">HG15A2</strain>
    </source>
</reference>
<name>A0A517N0H5_9BACT</name>
<dbReference type="RefSeq" id="WP_145062253.1">
    <property type="nucleotide sequence ID" value="NZ_CP036263.1"/>
</dbReference>
<accession>A0A517N0H5</accession>
<dbReference type="GO" id="GO:0004553">
    <property type="term" value="F:hydrolase activity, hydrolyzing O-glycosyl compounds"/>
    <property type="evidence" value="ECO:0007669"/>
    <property type="project" value="InterPro"/>
</dbReference>
<protein>
    <recommendedName>
        <fullName evidence="4">GH10 domain-containing protein</fullName>
    </recommendedName>
</protein>
<dbReference type="KEGG" id="amob:HG15A2_39780"/>
<gene>
    <name evidence="5" type="ORF">HG15A2_39780</name>
</gene>
<dbReference type="InterPro" id="IPR017853">
    <property type="entry name" value="GH"/>
</dbReference>
<dbReference type="Pfam" id="PF00331">
    <property type="entry name" value="Glyco_hydro_10"/>
    <property type="match status" value="1"/>
</dbReference>
<dbReference type="AlphaFoldDB" id="A0A517N0H5"/>
<dbReference type="Proteomes" id="UP000319852">
    <property type="component" value="Chromosome"/>
</dbReference>
<proteinExistence type="predicted"/>
<evidence type="ECO:0000256" key="2">
    <source>
        <dbReference type="ARBA" id="ARBA00023277"/>
    </source>
</evidence>
<feature type="domain" description="GH10" evidence="4">
    <location>
        <begin position="207"/>
        <end position="289"/>
    </location>
</feature>
<dbReference type="OrthoDB" id="290971at2"/>
<keyword evidence="2" id="KW-0119">Carbohydrate metabolism</keyword>
<dbReference type="InterPro" id="IPR001000">
    <property type="entry name" value="GH10_dom"/>
</dbReference>
<keyword evidence="6" id="KW-1185">Reference proteome</keyword>
<evidence type="ECO:0000256" key="3">
    <source>
        <dbReference type="ARBA" id="ARBA00023326"/>
    </source>
</evidence>
<keyword evidence="1" id="KW-0378">Hydrolase</keyword>
<evidence type="ECO:0000313" key="5">
    <source>
        <dbReference type="EMBL" id="QDT00639.1"/>
    </source>
</evidence>
<sequence length="493" mass="55276">MGQLRFRVHERDRLGEDGLGRIYVAGMEDIPWATKAHWDNDILVVRRSVSDSGNIFVPWNVEGHGRQMLASTTLMERERPYTLEVELARGLIQRLRARLFIWEWLGLEAPSELSDQLQDATQQFSRAATNQHDLARAANAASDAIRLGLDVSNLLVECYTKQAMAKRQHQTPSSTLLGVNLGPMIPTVELRRQLVDATNIMQLPIGWRAIESEEGRRNFTATDEQLGWCQKAGLKVAAGPLLRLDDSGIPLWMYVWEGEDYEQLSRMMLEHVRAVVTRYAGRVHLWHVASRVNTGRLLALDEEQRLNLVAQAIQTVKQIDPRTPTVVSFDQPWGEYMAGQNEDLAPLHFADALLRADLGVSGFGLEINSGYWPHGSVRRPSFELGRLIDQWSLLGVPLMALLSTASKSDEDGMATAKTHVEPAAATQQADTQLAWAQQVVPLLLARPTIQVILWNQLSDALPHEFPHGGLFDAQENAKPTLAYLRDLRKSCLV</sequence>
<dbReference type="SUPFAM" id="SSF51445">
    <property type="entry name" value="(Trans)glycosidases"/>
    <property type="match status" value="1"/>
</dbReference>